<feature type="domain" description="Ig-like" evidence="13">
    <location>
        <begin position="27"/>
        <end position="120"/>
    </location>
</feature>
<dbReference type="CDD" id="cd00063">
    <property type="entry name" value="FN3"/>
    <property type="match status" value="6"/>
</dbReference>
<dbReference type="Pfam" id="PF12355">
    <property type="entry name" value="Dscam_C"/>
    <property type="match status" value="1"/>
</dbReference>
<evidence type="ECO:0000259" key="14">
    <source>
        <dbReference type="PROSITE" id="PS50853"/>
    </source>
</evidence>
<keyword evidence="6 11" id="KW-1133">Transmembrane helix</keyword>
<dbReference type="PROSITE" id="PS50853">
    <property type="entry name" value="FN3"/>
    <property type="match status" value="6"/>
</dbReference>
<evidence type="ECO:0000256" key="4">
    <source>
        <dbReference type="ARBA" id="ARBA00022737"/>
    </source>
</evidence>
<feature type="domain" description="Fibronectin type-III" evidence="14">
    <location>
        <begin position="1215"/>
        <end position="1305"/>
    </location>
</feature>
<dbReference type="Pfam" id="PF00041">
    <property type="entry name" value="fn3"/>
    <property type="match status" value="5"/>
</dbReference>
<dbReference type="InterPro" id="IPR013783">
    <property type="entry name" value="Ig-like_fold"/>
</dbReference>
<dbReference type="GO" id="GO:0042802">
    <property type="term" value="F:identical protein binding"/>
    <property type="evidence" value="ECO:0007669"/>
    <property type="project" value="UniProtKB-ARBA"/>
</dbReference>
<dbReference type="SUPFAM" id="SSF49265">
    <property type="entry name" value="Fibronectin type III"/>
    <property type="match status" value="3"/>
</dbReference>
<feature type="domain" description="Ig-like" evidence="13">
    <location>
        <begin position="232"/>
        <end position="333"/>
    </location>
</feature>
<name>A0A2A4JG68_HELVI</name>
<evidence type="ECO:0000256" key="9">
    <source>
        <dbReference type="ARBA" id="ARBA00023319"/>
    </source>
</evidence>
<evidence type="ECO:0000256" key="12">
    <source>
        <dbReference type="SAM" id="SignalP"/>
    </source>
</evidence>
<evidence type="ECO:0000256" key="10">
    <source>
        <dbReference type="SAM" id="MobiDB-lite"/>
    </source>
</evidence>
<feature type="compositionally biased region" description="Polar residues" evidence="10">
    <location>
        <begin position="1781"/>
        <end position="1791"/>
    </location>
</feature>
<keyword evidence="5" id="KW-0130">Cell adhesion</keyword>
<dbReference type="SUPFAM" id="SSF48726">
    <property type="entry name" value="Immunoglobulin"/>
    <property type="match status" value="10"/>
</dbReference>
<evidence type="ECO:0000256" key="7">
    <source>
        <dbReference type="ARBA" id="ARBA00023136"/>
    </source>
</evidence>
<dbReference type="FunFam" id="2.60.40.10:FF:000230">
    <property type="entry name" value="Down syndrome cell adhesion molecule, isoform D"/>
    <property type="match status" value="1"/>
</dbReference>
<feature type="region of interest" description="Disordered" evidence="10">
    <location>
        <begin position="1841"/>
        <end position="1917"/>
    </location>
</feature>
<dbReference type="GO" id="GO:0070593">
    <property type="term" value="P:dendrite self-avoidance"/>
    <property type="evidence" value="ECO:0007669"/>
    <property type="project" value="TreeGrafter"/>
</dbReference>
<dbReference type="FunFam" id="2.60.40.10:FF:000498">
    <property type="entry name" value="Down syndrome cell adhesion molecule, isoform J"/>
    <property type="match status" value="1"/>
</dbReference>
<evidence type="ECO:0000256" key="1">
    <source>
        <dbReference type="ARBA" id="ARBA00004167"/>
    </source>
</evidence>
<dbReference type="Pfam" id="PF07679">
    <property type="entry name" value="I-set"/>
    <property type="match status" value="4"/>
</dbReference>
<dbReference type="FunFam" id="2.60.40.10:FF:000410">
    <property type="entry name" value="Down syndrome cell adhesion molecule, isoform H"/>
    <property type="match status" value="1"/>
</dbReference>
<feature type="domain" description="Fibronectin type-III" evidence="14">
    <location>
        <begin position="1010"/>
        <end position="1110"/>
    </location>
</feature>
<protein>
    <recommendedName>
        <fullName evidence="16">Down syndrome cell adhesion molecule-like protein Dscam2</fullName>
    </recommendedName>
</protein>
<evidence type="ECO:0000256" key="8">
    <source>
        <dbReference type="ARBA" id="ARBA00023157"/>
    </source>
</evidence>
<dbReference type="InterPro" id="IPR056754">
    <property type="entry name" value="DSCAM/DSCAML_C"/>
</dbReference>
<dbReference type="GO" id="GO:0005886">
    <property type="term" value="C:plasma membrane"/>
    <property type="evidence" value="ECO:0007669"/>
    <property type="project" value="TreeGrafter"/>
</dbReference>
<evidence type="ECO:0000256" key="11">
    <source>
        <dbReference type="SAM" id="Phobius"/>
    </source>
</evidence>
<organism evidence="15">
    <name type="scientific">Heliothis virescens</name>
    <name type="common">Tobacco budworm moth</name>
    <dbReference type="NCBI Taxonomy" id="7102"/>
    <lineage>
        <taxon>Eukaryota</taxon>
        <taxon>Metazoa</taxon>
        <taxon>Ecdysozoa</taxon>
        <taxon>Arthropoda</taxon>
        <taxon>Hexapoda</taxon>
        <taxon>Insecta</taxon>
        <taxon>Pterygota</taxon>
        <taxon>Neoptera</taxon>
        <taxon>Endopterygota</taxon>
        <taxon>Lepidoptera</taxon>
        <taxon>Glossata</taxon>
        <taxon>Ditrysia</taxon>
        <taxon>Noctuoidea</taxon>
        <taxon>Noctuidae</taxon>
        <taxon>Heliothinae</taxon>
        <taxon>Heliothis</taxon>
    </lineage>
</organism>
<feature type="compositionally biased region" description="Low complexity" evidence="10">
    <location>
        <begin position="1873"/>
        <end position="1885"/>
    </location>
</feature>
<dbReference type="InterPro" id="IPR021012">
    <property type="entry name" value="Dscam1_C"/>
</dbReference>
<feature type="domain" description="Fibronectin type-III" evidence="14">
    <location>
        <begin position="1397"/>
        <end position="1491"/>
    </location>
</feature>
<dbReference type="InterPro" id="IPR003598">
    <property type="entry name" value="Ig_sub2"/>
</dbReference>
<keyword evidence="2 11" id="KW-0812">Transmembrane</keyword>
<feature type="domain" description="Ig-like" evidence="13">
    <location>
        <begin position="522"/>
        <end position="606"/>
    </location>
</feature>
<sequence>MSFIGFAALVALAAIGSVLCEDETIGPIFMKEPSNRVDFSNTTGATVECAARGSPTPDIIWVRSDGTAVGDVPGLRQVQANGNLLFPPFRAEDYRQEVHAQVYACLARNSVGTIHSRDVNVRAVVSQYYVTEAENEYVIRGNAAIVHCKIPSFVSDFVYIEAWLMDDGQILTVNNTSSGQEGKYLVLPSGELHIRDVGPEDGYKSYQCRTKHRLTGETRLSATKGRLVITEPTNKIAPRKDSTKHFEGWEVFTVAQMDVAYLTCQVAAYPVPVFRWYKFVEGTSRKQPVTLDDRVKQVSGTLIIKEAKVEDSGKYLCVVNNSVGGESVETVLTVTAPLKATVEPATQTVDFGRPAVFTCRYEGNPVKTITWLKDGKDMKHHDATLRIESVKKEDKGMYQCFIRNDQESAGASAELKLGGRFEPPLIRHSFGEQTFRSGPSLRLKCVASGNPTPDIAWLLDGDKLTSGDRLQIGQFVTADGNVESHLNISSVHTNDGGLYTCIASSKVGSASHAARVNVYGLPYVRTMKKRPVVAGDNLIVHCPVAGYPIDSIVWERDNRVLPINRKQKVFPNGTLVIENVERMSDEATYTCVAKNSQGYTAKGTLEVQVMVPPQITPFEFGEEILNEGETASVSCVMSKGDLPVKFTWRFNGEEIKSRNNLGIVLTNISKKTSILNIEPVSSVHRGSYTCEIKNEAGVTNHTTILSVNVPPRWIIEPTDKAFAQGSDAKVECKADGFPKPQVTWKRAEGDTPGDYKDLKPNNPNVKVEDGTLTIANIQKTNEGYYLCEAVNGIGSGLSAVILISVQAPPQFEIKMRNQTARRSEPAVLQCQAKGEKPIGIIWNMNNKRLEPKSDPRYTIREEILPGGVVSDLSIRRTERSDSALFTCVATNAFGSDDTSINMIIQEVPEAPYGLKVLDKSGRTVQLSWAAPYDGNSPIKKFLIEYKRAKGNWEKDIDRVLVPGDATEAGVFSLRPATAYHIRIVAENELGTSEPSETVTIITAEEAPTGPPQDCKVDAVDKHTLRVTWKPPPPQDWNGELQGYYVGYKLASSNKSFVFETVDISKESGKEHHLDILNLKTYTQYAIVVQAFNKMGSGPVSGEVRAYTAEGAPSAPPQDVLCTTLTAQTIRVSWVSPPLAAANGLIKAYKVIYGPSETWYDEKSKDTKITASSETILHGLKKFTNYSMEVLATTNGGDGVRSAPIHCQTEQDVPEAPRAVKALVMGQDSILVSWRPPAQPNGVVTHYNVYTQAQNAEPHPNKVPATQTSYSATELKAGRYDFWVTASTIIGEGQPSATASCSPSDKVPAKIASFDESFTATYKEDVKLPCLAVGVPPPNILWKVKGHPLEASERVRQLPEGSLQIAGVAREDAGEYSCHVDNQFGTDTVTHTLSVLAPPFPPQLSIASSSVSSLTLRLKPSVDVDQSPAAGYTIHYKQEFGDWETVQIPSTTDTYTLENLFCGSRYQLYVTAYNGIGTGEASDVVIARTRGSKPPVPRAADFIEVGSSSVTLHLKQWLDGGCPMSHFVVENKKKGAAEWNQISNAVKPGGNFVVLDLEPATWYVLRITAHNNAGFNVAEYEFATLTMTGGTIAPLPGNIGTDKELPPWVKAWLEPEVLVPILATIVVFIVGVVVICLTLARRNTPHRLRGQKDMYYDAVYNASQAALGGGGGTLDKRGGLRDELGYIAPPNRKLPPVPGSNYNTCDRVKRQAVISMEDEICPYATFHLLGFREEMDPSKALAFPHHHPAHAGTLAHPHPHHPAHSRAGSQSMPRANSRYARKNSQGGQSAIYSTAPEYDDPATCAEEDQYRARYSRPMYACGPEYDEPACCAPEDEQYTGAYGTPYSDHYGSRPSIGTRKCGGSPEPPPPPPRNANNDNNCSSSFNESKDSNEISEAECDQPRNYPVRAHTAKDGLHSEEMRKLIDRPEAATPIPQQAVHGRGGLTAYDTVAV</sequence>
<dbReference type="FunFam" id="2.60.40.10:FF:000324">
    <property type="entry name" value="Down syndrome cell adhesion molecule, isoform D"/>
    <property type="match status" value="1"/>
</dbReference>
<feature type="domain" description="Fibronectin type-III" evidence="14">
    <location>
        <begin position="910"/>
        <end position="1005"/>
    </location>
</feature>
<dbReference type="EMBL" id="NWSH01001519">
    <property type="protein sequence ID" value="PCG70971.1"/>
    <property type="molecule type" value="Genomic_DNA"/>
</dbReference>
<dbReference type="FunFam" id="2.60.40.10:FF:000302">
    <property type="entry name" value="Down syndrome cell adhesion molecule, isoform D"/>
    <property type="match status" value="1"/>
</dbReference>
<evidence type="ECO:0008006" key="16">
    <source>
        <dbReference type="Google" id="ProtNLM"/>
    </source>
</evidence>
<dbReference type="GO" id="GO:0030424">
    <property type="term" value="C:axon"/>
    <property type="evidence" value="ECO:0007669"/>
    <property type="project" value="TreeGrafter"/>
</dbReference>
<dbReference type="FunFam" id="2.60.40.10:FF:000719">
    <property type="entry name" value="nephrin isoform X1"/>
    <property type="match status" value="1"/>
</dbReference>
<dbReference type="InterPro" id="IPR003961">
    <property type="entry name" value="FN3_dom"/>
</dbReference>
<feature type="chain" id="PRO_5012969283" description="Down syndrome cell adhesion molecule-like protein Dscam2" evidence="12">
    <location>
        <begin position="21"/>
        <end position="1952"/>
    </location>
</feature>
<evidence type="ECO:0000256" key="6">
    <source>
        <dbReference type="ARBA" id="ARBA00022989"/>
    </source>
</evidence>
<feature type="domain" description="Ig-like" evidence="13">
    <location>
        <begin position="423"/>
        <end position="517"/>
    </location>
</feature>
<feature type="signal peptide" evidence="12">
    <location>
        <begin position="1"/>
        <end position="20"/>
    </location>
</feature>
<accession>A0A2A4JG68</accession>
<dbReference type="PANTHER" id="PTHR10075">
    <property type="entry name" value="BASIGIN RELATED"/>
    <property type="match status" value="1"/>
</dbReference>
<feature type="transmembrane region" description="Helical" evidence="11">
    <location>
        <begin position="1616"/>
        <end position="1639"/>
    </location>
</feature>
<keyword evidence="8" id="KW-1015">Disulfide bond</keyword>
<dbReference type="Pfam" id="PF25059">
    <property type="entry name" value="FN3_DSCAM-DSCAML_C"/>
    <property type="match status" value="1"/>
</dbReference>
<dbReference type="SMART" id="SM00060">
    <property type="entry name" value="FN3"/>
    <property type="match status" value="6"/>
</dbReference>
<dbReference type="InterPro" id="IPR013098">
    <property type="entry name" value="Ig_I-set"/>
</dbReference>
<dbReference type="PROSITE" id="PS50835">
    <property type="entry name" value="IG_LIKE"/>
    <property type="match status" value="9"/>
</dbReference>
<feature type="domain" description="Ig-like" evidence="13">
    <location>
        <begin position="337"/>
        <end position="416"/>
    </location>
</feature>
<keyword evidence="4" id="KW-0677">Repeat</keyword>
<keyword evidence="9" id="KW-0393">Immunoglobulin domain</keyword>
<dbReference type="InterPro" id="IPR036116">
    <property type="entry name" value="FN3_sf"/>
</dbReference>
<dbReference type="CDD" id="cd20956">
    <property type="entry name" value="IgI_4_Dscam"/>
    <property type="match status" value="1"/>
</dbReference>
<dbReference type="FunFam" id="2.60.40.10:FF:000017">
    <property type="entry name" value="Down syndrome cell adhesion molecule b"/>
    <property type="match status" value="2"/>
</dbReference>
<dbReference type="GO" id="GO:0007411">
    <property type="term" value="P:axon guidance"/>
    <property type="evidence" value="ECO:0007669"/>
    <property type="project" value="TreeGrafter"/>
</dbReference>
<feature type="domain" description="Ig-like" evidence="13">
    <location>
        <begin position="711"/>
        <end position="804"/>
    </location>
</feature>
<reference evidence="15" key="1">
    <citation type="submission" date="2017-09" db="EMBL/GenBank/DDBJ databases">
        <title>Contemporary evolution of a Lepidopteran species, Heliothis virescens, in response to modern agricultural practices.</title>
        <authorList>
            <person name="Fritz M.L."/>
            <person name="Deyonke A.M."/>
            <person name="Papanicolaou A."/>
            <person name="Micinski S."/>
            <person name="Westbrook J."/>
            <person name="Gould F."/>
        </authorList>
    </citation>
    <scope>NUCLEOTIDE SEQUENCE [LARGE SCALE GENOMIC DNA]</scope>
    <source>
        <strain evidence="15">HvINT-</strain>
        <tissue evidence="15">Whole body</tissue>
    </source>
</reference>
<dbReference type="InterPro" id="IPR036179">
    <property type="entry name" value="Ig-like_dom_sf"/>
</dbReference>
<proteinExistence type="predicted"/>
<dbReference type="PANTHER" id="PTHR10075:SF53">
    <property type="entry name" value="DOWN SYNDROME CELL ADHESION MOLECULE 1, ISOFORM BQ"/>
    <property type="match status" value="1"/>
</dbReference>
<evidence type="ECO:0000259" key="13">
    <source>
        <dbReference type="PROSITE" id="PS50835"/>
    </source>
</evidence>
<comment type="caution">
    <text evidence="15">The sequence shown here is derived from an EMBL/GenBank/DDBJ whole genome shotgun (WGS) entry which is preliminary data.</text>
</comment>
<feature type="domain" description="Ig-like" evidence="13">
    <location>
        <begin position="1307"/>
        <end position="1393"/>
    </location>
</feature>
<dbReference type="GO" id="GO:0098632">
    <property type="term" value="F:cell-cell adhesion mediator activity"/>
    <property type="evidence" value="ECO:0007669"/>
    <property type="project" value="TreeGrafter"/>
</dbReference>
<dbReference type="InterPro" id="IPR007110">
    <property type="entry name" value="Ig-like_dom"/>
</dbReference>
<dbReference type="SMART" id="SM00409">
    <property type="entry name" value="IG"/>
    <property type="match status" value="10"/>
</dbReference>
<dbReference type="FunFam" id="2.60.40.10:FF:000308">
    <property type="entry name" value="Down syndrome cell adhesion molecule, isoform D"/>
    <property type="match status" value="1"/>
</dbReference>
<dbReference type="Pfam" id="PF13927">
    <property type="entry name" value="Ig_3"/>
    <property type="match status" value="4"/>
</dbReference>
<evidence type="ECO:0000256" key="3">
    <source>
        <dbReference type="ARBA" id="ARBA00022729"/>
    </source>
</evidence>
<dbReference type="Gene3D" id="2.60.40.10">
    <property type="entry name" value="Immunoglobulins"/>
    <property type="match status" value="16"/>
</dbReference>
<dbReference type="FunFam" id="2.60.40.10:FF:000394">
    <property type="entry name" value="Down syndrome cell adhesion molecule, isoform J"/>
    <property type="match status" value="1"/>
</dbReference>
<evidence type="ECO:0000313" key="15">
    <source>
        <dbReference type="EMBL" id="PCG70971.1"/>
    </source>
</evidence>
<keyword evidence="3 12" id="KW-0732">Signal</keyword>
<feature type="domain" description="Fibronectin type-III" evidence="14">
    <location>
        <begin position="1115"/>
        <end position="1211"/>
    </location>
</feature>
<feature type="domain" description="Ig-like" evidence="13">
    <location>
        <begin position="613"/>
        <end position="706"/>
    </location>
</feature>
<dbReference type="FunFam" id="2.60.40.10:FF:000093">
    <property type="entry name" value="Down syndrome cell adhesion molecule, isoform B"/>
    <property type="match status" value="1"/>
</dbReference>
<evidence type="ECO:0000256" key="5">
    <source>
        <dbReference type="ARBA" id="ARBA00022889"/>
    </source>
</evidence>
<dbReference type="GO" id="GO:0007156">
    <property type="term" value="P:homophilic cell adhesion via plasma membrane adhesion molecules"/>
    <property type="evidence" value="ECO:0007669"/>
    <property type="project" value="TreeGrafter"/>
</dbReference>
<feature type="region of interest" description="Disordered" evidence="10">
    <location>
        <begin position="1747"/>
        <end position="1802"/>
    </location>
</feature>
<evidence type="ECO:0000256" key="2">
    <source>
        <dbReference type="ARBA" id="ARBA00022692"/>
    </source>
</evidence>
<dbReference type="FunFam" id="2.60.40.10:FF:000310">
    <property type="entry name" value="Down syndrome cell adhesion molecule, isoform D"/>
    <property type="match status" value="1"/>
</dbReference>
<dbReference type="CDD" id="cd20958">
    <property type="entry name" value="IgI_5_Dscam"/>
    <property type="match status" value="1"/>
</dbReference>
<keyword evidence="7 11" id="KW-0472">Membrane</keyword>
<dbReference type="InterPro" id="IPR003599">
    <property type="entry name" value="Ig_sub"/>
</dbReference>
<dbReference type="SMART" id="SM00408">
    <property type="entry name" value="IGc2"/>
    <property type="match status" value="9"/>
</dbReference>
<feature type="domain" description="Fibronectin type-III" evidence="14">
    <location>
        <begin position="1495"/>
        <end position="1590"/>
    </location>
</feature>
<dbReference type="FunFam" id="2.60.40.10:FF:000311">
    <property type="entry name" value="Down syndrome cell adhesion molecule, isoform D"/>
    <property type="match status" value="1"/>
</dbReference>
<gene>
    <name evidence="15" type="ORF">B5V51_2374</name>
</gene>
<feature type="domain" description="Ig-like" evidence="13">
    <location>
        <begin position="809"/>
        <end position="901"/>
    </location>
</feature>
<comment type="subcellular location">
    <subcellularLocation>
        <location evidence="1">Membrane</location>
        <topology evidence="1">Single-pass membrane protein</topology>
    </subcellularLocation>
</comment>